<dbReference type="GO" id="GO:0045840">
    <property type="term" value="P:positive regulation of mitotic nuclear division"/>
    <property type="evidence" value="ECO:0007669"/>
    <property type="project" value="TreeGrafter"/>
</dbReference>
<evidence type="ECO:0000256" key="2">
    <source>
        <dbReference type="ARBA" id="ARBA00022525"/>
    </source>
</evidence>
<keyword evidence="2" id="KW-0964">Secreted</keyword>
<dbReference type="PANTHER" id="PTHR10740:SF14">
    <property type="entry name" value="EGF-LIKE DOMAIN-CONTAINING PROTEIN"/>
    <property type="match status" value="1"/>
</dbReference>
<keyword evidence="7" id="KW-1133">Transmembrane helix</keyword>
<evidence type="ECO:0000256" key="7">
    <source>
        <dbReference type="SAM" id="Phobius"/>
    </source>
</evidence>
<dbReference type="EMBL" id="LR787111">
    <property type="protein sequence ID" value="CAB3262973.1"/>
    <property type="molecule type" value="mRNA"/>
</dbReference>
<proteinExistence type="evidence at transcript level"/>
<comment type="subcellular location">
    <subcellularLocation>
        <location evidence="1">Secreted</location>
    </subcellularLocation>
</comment>
<feature type="disulfide bond" evidence="6">
    <location>
        <begin position="137"/>
        <end position="146"/>
    </location>
</feature>
<dbReference type="PROSITE" id="PS00022">
    <property type="entry name" value="EGF_1"/>
    <property type="match status" value="1"/>
</dbReference>
<dbReference type="PANTHER" id="PTHR10740">
    <property type="entry name" value="TRANSFORMING GROWTH FACTOR ALPHA"/>
    <property type="match status" value="1"/>
</dbReference>
<sequence length="237" mass="27089">MSNCEVSENQQSIMEENTRMCQQHQPHNYEVDHKSFGASCRKRFRMSSFQPSVALLCAVIIAFVTILPHSASAEKSRTTSDVTDARVDVETLFGQAEPRVLELRGRKRCPKKYRKDYCMNGGICKWEIDLQRPICRCMHSWIGERCDEQDLFIGLNKKFFEENSGVIIAVVLSCFGLIAAITAFCICWRRYRFVKSHPDDTDAEVNHNILSKESNKSDDIAVTVIVDERKKSEVIAV</sequence>
<keyword evidence="3 6" id="KW-0245">EGF-like domain</keyword>
<dbReference type="Gene3D" id="2.10.25.10">
    <property type="entry name" value="Laminin"/>
    <property type="match status" value="1"/>
</dbReference>
<feature type="transmembrane region" description="Helical" evidence="7">
    <location>
        <begin position="166"/>
        <end position="188"/>
    </location>
</feature>
<feature type="disulfide bond" evidence="6">
    <location>
        <begin position="118"/>
        <end position="135"/>
    </location>
</feature>
<feature type="domain" description="EGF-like" evidence="8">
    <location>
        <begin position="105"/>
        <end position="147"/>
    </location>
</feature>
<keyword evidence="5 6" id="KW-1015">Disulfide bond</keyword>
<organism evidence="9">
    <name type="scientific">Phallusia mammillata</name>
    <dbReference type="NCBI Taxonomy" id="59560"/>
    <lineage>
        <taxon>Eukaryota</taxon>
        <taxon>Metazoa</taxon>
        <taxon>Chordata</taxon>
        <taxon>Tunicata</taxon>
        <taxon>Ascidiacea</taxon>
        <taxon>Phlebobranchia</taxon>
        <taxon>Ascidiidae</taxon>
        <taxon>Phallusia</taxon>
    </lineage>
</organism>
<keyword evidence="7" id="KW-0472">Membrane</keyword>
<evidence type="ECO:0000256" key="1">
    <source>
        <dbReference type="ARBA" id="ARBA00004613"/>
    </source>
</evidence>
<dbReference type="GO" id="GO:0005154">
    <property type="term" value="F:epidermal growth factor receptor binding"/>
    <property type="evidence" value="ECO:0007669"/>
    <property type="project" value="TreeGrafter"/>
</dbReference>
<evidence type="ECO:0000256" key="4">
    <source>
        <dbReference type="ARBA" id="ARBA00022729"/>
    </source>
</evidence>
<keyword evidence="4" id="KW-0732">Signal</keyword>
<accession>A0A6F9DJ43</accession>
<dbReference type="SUPFAM" id="SSF57196">
    <property type="entry name" value="EGF/Laminin"/>
    <property type="match status" value="1"/>
</dbReference>
<evidence type="ECO:0000259" key="8">
    <source>
        <dbReference type="PROSITE" id="PS50026"/>
    </source>
</evidence>
<evidence type="ECO:0000256" key="5">
    <source>
        <dbReference type="ARBA" id="ARBA00023157"/>
    </source>
</evidence>
<evidence type="ECO:0000256" key="6">
    <source>
        <dbReference type="PROSITE-ProRule" id="PRU00076"/>
    </source>
</evidence>
<dbReference type="GO" id="GO:0005615">
    <property type="term" value="C:extracellular space"/>
    <property type="evidence" value="ECO:0007669"/>
    <property type="project" value="TreeGrafter"/>
</dbReference>
<dbReference type="GO" id="GO:0008284">
    <property type="term" value="P:positive regulation of cell population proliferation"/>
    <property type="evidence" value="ECO:0007669"/>
    <property type="project" value="TreeGrafter"/>
</dbReference>
<dbReference type="InterPro" id="IPR000742">
    <property type="entry name" value="EGF"/>
</dbReference>
<gene>
    <name evidence="9" type="primary">LOC100186047</name>
</gene>
<keyword evidence="7" id="KW-0812">Transmembrane</keyword>
<dbReference type="AlphaFoldDB" id="A0A6F9DJ43"/>
<reference evidence="9" key="1">
    <citation type="submission" date="2020-04" db="EMBL/GenBank/DDBJ databases">
        <authorList>
            <person name="Neveu A P."/>
        </authorList>
    </citation>
    <scope>NUCLEOTIDE SEQUENCE</scope>
    <source>
        <tissue evidence="9">Whole embryo</tissue>
    </source>
</reference>
<name>A0A6F9DJ43_9ASCI</name>
<protein>
    <submittedName>
        <fullName evidence="9">Uncharacterized protein LOC100186047</fullName>
    </submittedName>
</protein>
<comment type="caution">
    <text evidence="6">Lacks conserved residue(s) required for the propagation of feature annotation.</text>
</comment>
<dbReference type="GO" id="GO:0007173">
    <property type="term" value="P:epidermal growth factor receptor signaling pathway"/>
    <property type="evidence" value="ECO:0007669"/>
    <property type="project" value="TreeGrafter"/>
</dbReference>
<dbReference type="PROSITE" id="PS50026">
    <property type="entry name" value="EGF_3"/>
    <property type="match status" value="1"/>
</dbReference>
<dbReference type="GO" id="GO:0008083">
    <property type="term" value="F:growth factor activity"/>
    <property type="evidence" value="ECO:0007669"/>
    <property type="project" value="TreeGrafter"/>
</dbReference>
<evidence type="ECO:0000313" key="9">
    <source>
        <dbReference type="EMBL" id="CAB3262973.1"/>
    </source>
</evidence>
<evidence type="ECO:0000256" key="3">
    <source>
        <dbReference type="ARBA" id="ARBA00022536"/>
    </source>
</evidence>
<feature type="transmembrane region" description="Helical" evidence="7">
    <location>
        <begin position="52"/>
        <end position="71"/>
    </location>
</feature>